<dbReference type="OrthoDB" id="5314306at2759"/>
<dbReference type="InterPro" id="IPR013187">
    <property type="entry name" value="F-box-assoc_dom_typ3"/>
</dbReference>
<dbReference type="Pfam" id="PF12937">
    <property type="entry name" value="F-box-like"/>
    <property type="match status" value="1"/>
</dbReference>
<evidence type="ECO:0000259" key="1">
    <source>
        <dbReference type="PROSITE" id="PS50181"/>
    </source>
</evidence>
<dbReference type="SUPFAM" id="SSF81383">
    <property type="entry name" value="F-box domain"/>
    <property type="match status" value="1"/>
</dbReference>
<sequence length="389" mass="44344">MGPPRVQTTVESLPREVLSDIFFRLLAKQLAKMRCVCKPWNALLSEDSFIKSHLHHSIHNNDEILLFFPCRLHYGCSSITARPTRSPDLDLTDFIKLPVNLNFVRFLVNLGYAMVIGSVNGVICVYYKSYHDDGYAVYIWNPSLSALLTLPPCSLPSCNSHDIDFRFGYDPRTDDYKVVKITGVSGTVNMLLPQAEVYSMRKGSWDSVKQRMEMFPSHVTSIFNRDRVCTDGHDGHIHWLSFTNSKRKPETIVAFDLGAETFSEIPLPDSLLHHNVSSRMNVLGVLTGKLCVMSRVRDGECEVWVMDEYGVADSWVKHHVFSQFDGGDIMPYGFTSRNEFLFRFNDDVDRYGLYDLVTAKTKTFKIHRTSYGSKIVENVDSLVWIAPSK</sequence>
<dbReference type="Proteomes" id="UP000235145">
    <property type="component" value="Unassembled WGS sequence"/>
</dbReference>
<feature type="domain" description="F-box" evidence="1">
    <location>
        <begin position="7"/>
        <end position="53"/>
    </location>
</feature>
<dbReference type="InterPro" id="IPR017451">
    <property type="entry name" value="F-box-assoc_interact_dom"/>
</dbReference>
<dbReference type="InterPro" id="IPR001810">
    <property type="entry name" value="F-box_dom"/>
</dbReference>
<dbReference type="PROSITE" id="PS50181">
    <property type="entry name" value="FBOX"/>
    <property type="match status" value="1"/>
</dbReference>
<organism evidence="2 3">
    <name type="scientific">Lactuca sativa</name>
    <name type="common">Garden lettuce</name>
    <dbReference type="NCBI Taxonomy" id="4236"/>
    <lineage>
        <taxon>Eukaryota</taxon>
        <taxon>Viridiplantae</taxon>
        <taxon>Streptophyta</taxon>
        <taxon>Embryophyta</taxon>
        <taxon>Tracheophyta</taxon>
        <taxon>Spermatophyta</taxon>
        <taxon>Magnoliopsida</taxon>
        <taxon>eudicotyledons</taxon>
        <taxon>Gunneridae</taxon>
        <taxon>Pentapetalae</taxon>
        <taxon>asterids</taxon>
        <taxon>campanulids</taxon>
        <taxon>Asterales</taxon>
        <taxon>Asteraceae</taxon>
        <taxon>Cichorioideae</taxon>
        <taxon>Cichorieae</taxon>
        <taxon>Lactucinae</taxon>
        <taxon>Lactuca</taxon>
    </lineage>
</organism>
<keyword evidence="3" id="KW-1185">Reference proteome</keyword>
<accession>A0A9R1ULP5</accession>
<comment type="caution">
    <text evidence="2">The sequence shown here is derived from an EMBL/GenBank/DDBJ whole genome shotgun (WGS) entry which is preliminary data.</text>
</comment>
<dbReference type="Gene3D" id="1.20.1280.50">
    <property type="match status" value="1"/>
</dbReference>
<evidence type="ECO:0000313" key="2">
    <source>
        <dbReference type="EMBL" id="KAJ0189676.1"/>
    </source>
</evidence>
<dbReference type="InterPro" id="IPR050796">
    <property type="entry name" value="SCF_F-box_component"/>
</dbReference>
<proteinExistence type="predicted"/>
<reference evidence="2 3" key="1">
    <citation type="journal article" date="2017" name="Nat. Commun.">
        <title>Genome assembly with in vitro proximity ligation data and whole-genome triplication in lettuce.</title>
        <authorList>
            <person name="Reyes-Chin-Wo S."/>
            <person name="Wang Z."/>
            <person name="Yang X."/>
            <person name="Kozik A."/>
            <person name="Arikit S."/>
            <person name="Song C."/>
            <person name="Xia L."/>
            <person name="Froenicke L."/>
            <person name="Lavelle D.O."/>
            <person name="Truco M.J."/>
            <person name="Xia R."/>
            <person name="Zhu S."/>
            <person name="Xu C."/>
            <person name="Xu H."/>
            <person name="Xu X."/>
            <person name="Cox K."/>
            <person name="Korf I."/>
            <person name="Meyers B.C."/>
            <person name="Michelmore R.W."/>
        </authorList>
    </citation>
    <scope>NUCLEOTIDE SEQUENCE [LARGE SCALE GENOMIC DNA]</scope>
    <source>
        <strain evidence="3">cv. Salinas</strain>
        <tissue evidence="2">Seedlings</tissue>
    </source>
</reference>
<gene>
    <name evidence="2" type="ORF">LSAT_V11C800398680</name>
</gene>
<evidence type="ECO:0000313" key="3">
    <source>
        <dbReference type="Proteomes" id="UP000235145"/>
    </source>
</evidence>
<dbReference type="Pfam" id="PF08268">
    <property type="entry name" value="FBA_3"/>
    <property type="match status" value="1"/>
</dbReference>
<dbReference type="InterPro" id="IPR036047">
    <property type="entry name" value="F-box-like_dom_sf"/>
</dbReference>
<dbReference type="AlphaFoldDB" id="A0A9R1ULP5"/>
<name>A0A9R1ULP5_LACSA</name>
<protein>
    <recommendedName>
        <fullName evidence="1">F-box domain-containing protein</fullName>
    </recommendedName>
</protein>
<dbReference type="EMBL" id="NBSK02000008">
    <property type="protein sequence ID" value="KAJ0189676.1"/>
    <property type="molecule type" value="Genomic_DNA"/>
</dbReference>
<dbReference type="Gramene" id="rna-gnl|WGS:NBSK|LSAT_8X21961_mrna">
    <property type="protein sequence ID" value="cds-PLY89436.1"/>
    <property type="gene ID" value="gene-LSAT_8X21961"/>
</dbReference>
<dbReference type="PANTHER" id="PTHR31672">
    <property type="entry name" value="BNACNNG10540D PROTEIN"/>
    <property type="match status" value="1"/>
</dbReference>
<dbReference type="SMART" id="SM00256">
    <property type="entry name" value="FBOX"/>
    <property type="match status" value="1"/>
</dbReference>
<dbReference type="NCBIfam" id="TIGR01640">
    <property type="entry name" value="F_box_assoc_1"/>
    <property type="match status" value="1"/>
</dbReference>
<dbReference type="PANTHER" id="PTHR31672:SF13">
    <property type="entry name" value="F-BOX PROTEIN CPR30-LIKE"/>
    <property type="match status" value="1"/>
</dbReference>